<evidence type="ECO:0000256" key="2">
    <source>
        <dbReference type="ARBA" id="ARBA00022630"/>
    </source>
</evidence>
<evidence type="ECO:0000256" key="4">
    <source>
        <dbReference type="ARBA" id="ARBA00023002"/>
    </source>
</evidence>
<dbReference type="AlphaFoldDB" id="A0A1I3M526"/>
<sequence length="407" mass="43308">MAQPRRIVILGAGLGGATAAATLREHGYSGELVLLGAEAHRPYELPALSKGVLLGDAEEPDWVRDAGFYEEHDIDLRRHTIATRIELGARRVADNQGGDHPYDRLVLATGSQPRLLPVPGAGLPGVRTLRTLDDSLALRAAFADAERAVVVGAGWIGTEAAAAARRHGVDVTVVDRIAAPLLPVLGPEVAEVFRNMHAEQGVHWRLGAGIAEIAGDSAGVRAVRLADGTELPADVVVAAVGVSPRVELAHAAGLELADDGGVAVDASLRTSAPDVFAVGDIASHFHPRYGRRVRVEHWANAKNQGAHVAANLLGEHEPYTAAPYFFTDQYDLGCEYRGLADPDTDRLVVRGDLGTREFTAFWLREGHVTAAMNVNAWDDGDALQRLVENRPPVDEKTLTDGDLSAIG</sequence>
<dbReference type="RefSeq" id="WP_091504513.1">
    <property type="nucleotide sequence ID" value="NZ_FORP01000002.1"/>
</dbReference>
<dbReference type="Gene3D" id="3.50.50.60">
    <property type="entry name" value="FAD/NAD(P)-binding domain"/>
    <property type="match status" value="2"/>
</dbReference>
<feature type="domain" description="Reductase C-terminal" evidence="6">
    <location>
        <begin position="324"/>
        <end position="402"/>
    </location>
</feature>
<dbReference type="InterPro" id="IPR050446">
    <property type="entry name" value="FAD-oxidoreductase/Apoptosis"/>
</dbReference>
<dbReference type="InterPro" id="IPR016156">
    <property type="entry name" value="FAD/NAD-linked_Rdtase_dimer_sf"/>
</dbReference>
<protein>
    <submittedName>
        <fullName evidence="7">Reductase C-terminal</fullName>
    </submittedName>
</protein>
<dbReference type="SUPFAM" id="SSF51905">
    <property type="entry name" value="FAD/NAD(P)-binding domain"/>
    <property type="match status" value="1"/>
</dbReference>
<dbReference type="InterPro" id="IPR023753">
    <property type="entry name" value="FAD/NAD-binding_dom"/>
</dbReference>
<reference evidence="7 8" key="1">
    <citation type="submission" date="2016-10" db="EMBL/GenBank/DDBJ databases">
        <authorList>
            <person name="de Groot N.N."/>
        </authorList>
    </citation>
    <scope>NUCLEOTIDE SEQUENCE [LARGE SCALE GENOMIC DNA]</scope>
    <source>
        <strain evidence="7 8">DSM 44468</strain>
    </source>
</reference>
<evidence type="ECO:0000313" key="8">
    <source>
        <dbReference type="Proteomes" id="UP000199025"/>
    </source>
</evidence>
<dbReference type="PRINTS" id="PR00411">
    <property type="entry name" value="PNDRDTASEI"/>
</dbReference>
<evidence type="ECO:0000256" key="1">
    <source>
        <dbReference type="ARBA" id="ARBA00001974"/>
    </source>
</evidence>
<dbReference type="Gene3D" id="3.30.390.30">
    <property type="match status" value="1"/>
</dbReference>
<keyword evidence="3" id="KW-0274">FAD</keyword>
<keyword evidence="8" id="KW-1185">Reference proteome</keyword>
<comment type="cofactor">
    <cofactor evidence="1">
        <name>FAD</name>
        <dbReference type="ChEBI" id="CHEBI:57692"/>
    </cofactor>
</comment>
<dbReference type="PANTHER" id="PTHR43557">
    <property type="entry name" value="APOPTOSIS-INDUCING FACTOR 1"/>
    <property type="match status" value="1"/>
</dbReference>
<evidence type="ECO:0000313" key="7">
    <source>
        <dbReference type="EMBL" id="SFI92027.1"/>
    </source>
</evidence>
<dbReference type="STRING" id="115433.SAMN05421835_102180"/>
<dbReference type="InterPro" id="IPR028202">
    <property type="entry name" value="Reductase_C"/>
</dbReference>
<evidence type="ECO:0000259" key="5">
    <source>
        <dbReference type="Pfam" id="PF07992"/>
    </source>
</evidence>
<dbReference type="EMBL" id="FORP01000002">
    <property type="protein sequence ID" value="SFI92027.1"/>
    <property type="molecule type" value="Genomic_DNA"/>
</dbReference>
<dbReference type="PRINTS" id="PR00368">
    <property type="entry name" value="FADPNR"/>
</dbReference>
<evidence type="ECO:0000256" key="3">
    <source>
        <dbReference type="ARBA" id="ARBA00022827"/>
    </source>
</evidence>
<keyword evidence="2" id="KW-0285">Flavoprotein</keyword>
<dbReference type="SUPFAM" id="SSF55424">
    <property type="entry name" value="FAD/NAD-linked reductases, dimerisation (C-terminal) domain"/>
    <property type="match status" value="1"/>
</dbReference>
<dbReference type="Pfam" id="PF14759">
    <property type="entry name" value="Reductase_C"/>
    <property type="match status" value="1"/>
</dbReference>
<dbReference type="Proteomes" id="UP000199025">
    <property type="component" value="Unassembled WGS sequence"/>
</dbReference>
<evidence type="ECO:0000259" key="6">
    <source>
        <dbReference type="Pfam" id="PF14759"/>
    </source>
</evidence>
<keyword evidence="4" id="KW-0560">Oxidoreductase</keyword>
<feature type="domain" description="FAD/NAD(P)-binding" evidence="5">
    <location>
        <begin position="6"/>
        <end position="305"/>
    </location>
</feature>
<dbReference type="Pfam" id="PF07992">
    <property type="entry name" value="Pyr_redox_2"/>
    <property type="match status" value="1"/>
</dbReference>
<proteinExistence type="predicted"/>
<dbReference type="PANTHER" id="PTHR43557:SF2">
    <property type="entry name" value="RIESKE DOMAIN-CONTAINING PROTEIN-RELATED"/>
    <property type="match status" value="1"/>
</dbReference>
<dbReference type="GO" id="GO:0005737">
    <property type="term" value="C:cytoplasm"/>
    <property type="evidence" value="ECO:0007669"/>
    <property type="project" value="TreeGrafter"/>
</dbReference>
<accession>A0A1I3M526</accession>
<gene>
    <name evidence="7" type="ORF">SAMN05421835_102180</name>
</gene>
<dbReference type="GO" id="GO:0016651">
    <property type="term" value="F:oxidoreductase activity, acting on NAD(P)H"/>
    <property type="evidence" value="ECO:0007669"/>
    <property type="project" value="TreeGrafter"/>
</dbReference>
<organism evidence="7 8">
    <name type="scientific">Amycolatopsis sacchari</name>
    <dbReference type="NCBI Taxonomy" id="115433"/>
    <lineage>
        <taxon>Bacteria</taxon>
        <taxon>Bacillati</taxon>
        <taxon>Actinomycetota</taxon>
        <taxon>Actinomycetes</taxon>
        <taxon>Pseudonocardiales</taxon>
        <taxon>Pseudonocardiaceae</taxon>
        <taxon>Amycolatopsis</taxon>
    </lineage>
</organism>
<dbReference type="InterPro" id="IPR036188">
    <property type="entry name" value="FAD/NAD-bd_sf"/>
</dbReference>
<name>A0A1I3M526_9PSEU</name>
<dbReference type="OrthoDB" id="4475657at2"/>